<dbReference type="GeneID" id="8852547"/>
<protein>
    <recommendedName>
        <fullName evidence="1">Glycosyltransferase family 18 catalytic domain-containing protein</fullName>
    </recommendedName>
</protein>
<evidence type="ECO:0000259" key="1">
    <source>
        <dbReference type="Pfam" id="PF15024"/>
    </source>
</evidence>
<organism evidence="3">
    <name type="scientific">Naegleria gruberi</name>
    <name type="common">Amoeba</name>
    <dbReference type="NCBI Taxonomy" id="5762"/>
    <lineage>
        <taxon>Eukaryota</taxon>
        <taxon>Discoba</taxon>
        <taxon>Heterolobosea</taxon>
        <taxon>Tetramitia</taxon>
        <taxon>Eutetramitia</taxon>
        <taxon>Vahlkampfiidae</taxon>
        <taxon>Naegleria</taxon>
    </lineage>
</organism>
<proteinExistence type="predicted"/>
<dbReference type="KEGG" id="ngr:NAEGRDRAFT_78329"/>
<evidence type="ECO:0000313" key="3">
    <source>
        <dbReference type="Proteomes" id="UP000006671"/>
    </source>
</evidence>
<dbReference type="InParanoid" id="D2V2S5"/>
<dbReference type="Pfam" id="PF15024">
    <property type="entry name" value="Glyco_transf_18"/>
    <property type="match status" value="1"/>
</dbReference>
<dbReference type="GO" id="GO:0030144">
    <property type="term" value="F:alpha-1,6-mannosylglycoprotein 6-beta-N-acetylglucosaminyltransferase activity"/>
    <property type="evidence" value="ECO:0007669"/>
    <property type="project" value="InterPro"/>
</dbReference>
<dbReference type="AlphaFoldDB" id="D2V2S5"/>
<name>D2V2S5_NAEGR</name>
<dbReference type="VEuPathDB" id="AmoebaDB:NAEGRDRAFT_78329"/>
<dbReference type="InterPro" id="IPR026116">
    <property type="entry name" value="GT18_cat"/>
</dbReference>
<evidence type="ECO:0000313" key="2">
    <source>
        <dbReference type="EMBL" id="EFC48948.1"/>
    </source>
</evidence>
<dbReference type="Proteomes" id="UP000006671">
    <property type="component" value="Unassembled WGS sequence"/>
</dbReference>
<dbReference type="EMBL" id="GG738849">
    <property type="protein sequence ID" value="EFC48948.1"/>
    <property type="molecule type" value="Genomic_DNA"/>
</dbReference>
<keyword evidence="3" id="KW-1185">Reference proteome</keyword>
<feature type="domain" description="Glycosyltransferase family 18 catalytic" evidence="1">
    <location>
        <begin position="299"/>
        <end position="391"/>
    </location>
</feature>
<dbReference type="RefSeq" id="XP_002681692.1">
    <property type="nucleotide sequence ID" value="XM_002681646.1"/>
</dbReference>
<reference evidence="2 3" key="1">
    <citation type="journal article" date="2010" name="Cell">
        <title>The genome of Naegleria gruberi illuminates early eukaryotic versatility.</title>
        <authorList>
            <person name="Fritz-Laylin L.K."/>
            <person name="Prochnik S.E."/>
            <person name="Ginger M.L."/>
            <person name="Dacks J.B."/>
            <person name="Carpenter M.L."/>
            <person name="Field M.C."/>
            <person name="Kuo A."/>
            <person name="Paredez A."/>
            <person name="Chapman J."/>
            <person name="Pham J."/>
            <person name="Shu S."/>
            <person name="Neupane R."/>
            <person name="Cipriano M."/>
            <person name="Mancuso J."/>
            <person name="Tu H."/>
            <person name="Salamov A."/>
            <person name="Lindquist E."/>
            <person name="Shapiro H."/>
            <person name="Lucas S."/>
            <person name="Grigoriev I.V."/>
            <person name="Cande W.Z."/>
            <person name="Fulton C."/>
            <person name="Rokhsar D.S."/>
            <person name="Dawson S.C."/>
        </authorList>
    </citation>
    <scope>NUCLEOTIDE SEQUENCE [LARGE SCALE GENOMIC DNA]</scope>
    <source>
        <strain evidence="2 3">NEG-M</strain>
    </source>
</reference>
<dbReference type="UniPathway" id="UPA00378"/>
<accession>D2V2S5</accession>
<sequence>MKFKQQVFNPCILIYNSKGKIYKDQIEKIVNRYPRQYISIIHNSYSFNMFMNAKITPKQKSQSNSFYDMVKNVNNQISLISKGGSSSSGSVGLNSGINTKSGILDANIPVVLMQDDYVLCDSSISHLSLIFEKATHLEEQGKDWAGFRFSYGMSGIMMQQKDLPNLIEYLGRRSDTRHTIQHLLDNFFDNTKKAHQDYFKGRYFYTYRFQLLRPNYHFNLEKSHFPQCFEPQTHLVIESCSHSLFFPCEGKEQQAIDYSASTLSGNSNSGGSSGGNSFSHDVLQLAAFPASHKHSISDFKNVESIPCEKGESCNACCRKVNALCDANFFSYINRCDEMQRFAPKCNCKYQRGLIVESVAPYFNDNTCVLGSRVSKFNCHNSDSTVKRLCPCTEKIIDRTD</sequence>
<gene>
    <name evidence="2" type="ORF">NAEGRDRAFT_78329</name>
</gene>